<sequence length="112" mass="12488">MMDVDDLLATISALQRSDLERWISEELVAPQQNGGSLMFSDMECARIRLICTLTYELDVDDNALPVVLSLLDQLYDTRQRLLSLTRAIKTQDETVQLAIAAATSQQQSGLKS</sequence>
<reference evidence="1 2" key="1">
    <citation type="submission" date="2014-11" db="EMBL/GenBank/DDBJ databases">
        <title>Symbiosis island explosion on the genome of extra-slow-growing strains of soybean bradyrhizobia with massive insertion sequences.</title>
        <authorList>
            <person name="Iida T."/>
            <person name="Minamisawa K."/>
        </authorList>
    </citation>
    <scope>NUCLEOTIDE SEQUENCE [LARGE SCALE GENOMIC DNA]</scope>
    <source>
        <strain evidence="1 2">NK6</strain>
    </source>
</reference>
<proteinExistence type="predicted"/>
<dbReference type="RefSeq" id="WP_011087423.1">
    <property type="nucleotide sequence ID" value="NZ_AJQI01000380.1"/>
</dbReference>
<dbReference type="AlphaFoldDB" id="A0A0E4FZS6"/>
<dbReference type="Proteomes" id="UP000063308">
    <property type="component" value="Chromosome"/>
</dbReference>
<dbReference type="EMBL" id="AP014685">
    <property type="protein sequence ID" value="BAR62116.1"/>
    <property type="molecule type" value="Genomic_DNA"/>
</dbReference>
<gene>
    <name evidence="1" type="ORF">NK6_8972</name>
</gene>
<name>A0A0E4FZS6_9BRAD</name>
<evidence type="ECO:0008006" key="3">
    <source>
        <dbReference type="Google" id="ProtNLM"/>
    </source>
</evidence>
<dbReference type="GeneID" id="46491661"/>
<organism evidence="1 2">
    <name type="scientific">Bradyrhizobium diazoefficiens</name>
    <dbReference type="NCBI Taxonomy" id="1355477"/>
    <lineage>
        <taxon>Bacteria</taxon>
        <taxon>Pseudomonadati</taxon>
        <taxon>Pseudomonadota</taxon>
        <taxon>Alphaproteobacteria</taxon>
        <taxon>Hyphomicrobiales</taxon>
        <taxon>Nitrobacteraceae</taxon>
        <taxon>Bradyrhizobium</taxon>
    </lineage>
</organism>
<evidence type="ECO:0000313" key="2">
    <source>
        <dbReference type="Proteomes" id="UP000063308"/>
    </source>
</evidence>
<protein>
    <recommendedName>
        <fullName evidence="3">Chaperone modulatory protein CbpM</fullName>
    </recommendedName>
</protein>
<dbReference type="OMA" id="ICTLRYE"/>
<dbReference type="Gene3D" id="1.10.1660.10">
    <property type="match status" value="1"/>
</dbReference>
<accession>A0A0E4FZS6</accession>
<evidence type="ECO:0000313" key="1">
    <source>
        <dbReference type="EMBL" id="BAR62116.1"/>
    </source>
</evidence>